<proteinExistence type="predicted"/>
<dbReference type="eggNOG" id="COG1075">
    <property type="taxonomic scope" value="Bacteria"/>
</dbReference>
<sequence>MANRHIVFVPGKNPKPRAAQHRELLWRTLVEGVRRADSHVAEELQHGREQFHLASWNYLYYHKYKDVTREIPWIDALINKHGPTKQDIQDANSWKVRISGFILNLVDHVPVLIRLLPEDARSTDQEIRRYFSNGDNVAAEMRKLVKHILRPLLEKQEPVLLIGHSLGSVIAYDALWEMTHQEKLQGKVDFLTIGSPLGMHYIQRYLMGMNGGRRKSYPGLIRHWINLSSEGDLVSLKRNLYDSFGAMLEQGLVESIEDHCQGIYNFFCTNEGLNSHRSFGYLVNPAVGSIIADWWKRN</sequence>
<dbReference type="HOGENOM" id="CLU_854307_0_0_4"/>
<dbReference type="RefSeq" id="WP_013030276.1">
    <property type="nucleotide sequence ID" value="NC_013959.1"/>
</dbReference>
<dbReference type="Proteomes" id="UP000001625">
    <property type="component" value="Chromosome"/>
</dbReference>
<dbReference type="EMBL" id="CP001965">
    <property type="protein sequence ID" value="ADE12378.1"/>
    <property type="molecule type" value="Genomic_DNA"/>
</dbReference>
<protein>
    <submittedName>
        <fullName evidence="1">Uncharacterized protein</fullName>
    </submittedName>
</protein>
<gene>
    <name evidence="1" type="ordered locus">Slit_2150</name>
</gene>
<dbReference type="KEGG" id="slt:Slit_2150"/>
<evidence type="ECO:0000313" key="1">
    <source>
        <dbReference type="EMBL" id="ADE12378.1"/>
    </source>
</evidence>
<organism evidence="1 2">
    <name type="scientific">Sideroxydans lithotrophicus (strain ES-1)</name>
    <dbReference type="NCBI Taxonomy" id="580332"/>
    <lineage>
        <taxon>Bacteria</taxon>
        <taxon>Pseudomonadati</taxon>
        <taxon>Pseudomonadota</taxon>
        <taxon>Betaproteobacteria</taxon>
        <taxon>Nitrosomonadales</taxon>
        <taxon>Gallionellaceae</taxon>
        <taxon>Sideroxydans</taxon>
    </lineage>
</organism>
<dbReference type="AlphaFoldDB" id="D5CUJ1"/>
<dbReference type="Gene3D" id="3.40.50.1820">
    <property type="entry name" value="alpha/beta hydrolase"/>
    <property type="match status" value="1"/>
</dbReference>
<dbReference type="SUPFAM" id="SSF53474">
    <property type="entry name" value="alpha/beta-Hydrolases"/>
    <property type="match status" value="1"/>
</dbReference>
<reference evidence="1 2" key="1">
    <citation type="submission" date="2010-03" db="EMBL/GenBank/DDBJ databases">
        <title>Complete sequence of Sideroxydans lithotrophicus ES-1.</title>
        <authorList>
            <consortium name="US DOE Joint Genome Institute"/>
            <person name="Lucas S."/>
            <person name="Copeland A."/>
            <person name="Lapidus A."/>
            <person name="Cheng J.-F."/>
            <person name="Bruce D."/>
            <person name="Goodwin L."/>
            <person name="Pitluck S."/>
            <person name="Munk A.C."/>
            <person name="Detter J.C."/>
            <person name="Han C."/>
            <person name="Tapia R."/>
            <person name="Larimer F."/>
            <person name="Land M."/>
            <person name="Hauser L."/>
            <person name="Kyrpides N."/>
            <person name="Ivanova N."/>
            <person name="Emerson D."/>
            <person name="Woyke T."/>
        </authorList>
    </citation>
    <scope>NUCLEOTIDE SEQUENCE [LARGE SCALE GENOMIC DNA]</scope>
    <source>
        <strain evidence="1 2">ES-1</strain>
    </source>
</reference>
<dbReference type="InterPro" id="IPR029058">
    <property type="entry name" value="AB_hydrolase_fold"/>
</dbReference>
<accession>D5CUJ1</accession>
<dbReference type="OrthoDB" id="3483116at2"/>
<name>D5CUJ1_SIDLE</name>
<evidence type="ECO:0000313" key="2">
    <source>
        <dbReference type="Proteomes" id="UP000001625"/>
    </source>
</evidence>
<keyword evidence="2" id="KW-1185">Reference proteome</keyword>
<dbReference type="STRING" id="580332.Slit_2150"/>